<keyword evidence="2" id="KW-1185">Reference proteome</keyword>
<dbReference type="PANTHER" id="PTHR41913">
    <property type="entry name" value="DUF1684 DOMAIN-CONTAINING PROTEIN"/>
    <property type="match status" value="1"/>
</dbReference>
<dbReference type="AlphaFoldDB" id="D4BQ38"/>
<organism evidence="1 2">
    <name type="scientific">Bifidobacterium breve DSM 20213 = JCM 1192</name>
    <dbReference type="NCBI Taxonomy" id="518634"/>
    <lineage>
        <taxon>Bacteria</taxon>
        <taxon>Bacillati</taxon>
        <taxon>Actinomycetota</taxon>
        <taxon>Actinomycetes</taxon>
        <taxon>Bifidobacteriales</taxon>
        <taxon>Bifidobacteriaceae</taxon>
        <taxon>Bifidobacterium</taxon>
    </lineage>
</organism>
<name>D4BQ38_BIFBR</name>
<dbReference type="PANTHER" id="PTHR41913:SF1">
    <property type="entry name" value="DUF1684 DOMAIN-CONTAINING PROTEIN"/>
    <property type="match status" value="1"/>
</dbReference>
<dbReference type="Proteomes" id="UP000003191">
    <property type="component" value="Unassembled WGS sequence"/>
</dbReference>
<dbReference type="InterPro" id="IPR012467">
    <property type="entry name" value="DUF1684"/>
</dbReference>
<dbReference type="Pfam" id="PF07920">
    <property type="entry name" value="DUF1684"/>
    <property type="match status" value="1"/>
</dbReference>
<reference evidence="1 2" key="1">
    <citation type="submission" date="2010-02" db="EMBL/GenBank/DDBJ databases">
        <authorList>
            <person name="Weinstock G."/>
            <person name="Sodergren E."/>
            <person name="Clifton S."/>
            <person name="Fulton L."/>
            <person name="Fulton B."/>
            <person name="Courtney L."/>
            <person name="Fronick C."/>
            <person name="Harrison M."/>
            <person name="Strong C."/>
            <person name="Farmer C."/>
            <person name="Delahaunty K."/>
            <person name="Markovic C."/>
            <person name="Hall O."/>
            <person name="Minx P."/>
            <person name="Tomlinson C."/>
            <person name="Mitreva M."/>
            <person name="Nelson J."/>
            <person name="Hou S."/>
            <person name="Wollam A."/>
            <person name="Pepin K.H."/>
            <person name="Johnson M."/>
            <person name="Bhonagiri V."/>
            <person name="Zhang X."/>
            <person name="Suruliraj S."/>
            <person name="Warren W."/>
            <person name="Chinwalla A."/>
            <person name="Mardis E.R."/>
            <person name="Wilson R.K."/>
        </authorList>
    </citation>
    <scope>NUCLEOTIDE SEQUENCE [LARGE SCALE GENOMIC DNA]</scope>
    <source>
        <strain evidence="1 2">DSM 20213</strain>
    </source>
</reference>
<dbReference type="EMBL" id="ACCG02000010">
    <property type="protein sequence ID" value="EFE88895.1"/>
    <property type="molecule type" value="Genomic_DNA"/>
</dbReference>
<dbReference type="PATRIC" id="fig|518634.20.peg.1930"/>
<dbReference type="KEGG" id="bbrd:BBBR_1845"/>
<protein>
    <recommendedName>
        <fullName evidence="3">DUF1684 domain-containing protein</fullName>
    </recommendedName>
</protein>
<proteinExistence type="predicted"/>
<dbReference type="HOGENOM" id="CLU_3022811_0_0_11"/>
<gene>
    <name evidence="1" type="ORF">BIFBRE_04192</name>
</gene>
<evidence type="ECO:0008006" key="3">
    <source>
        <dbReference type="Google" id="ProtNLM"/>
    </source>
</evidence>
<evidence type="ECO:0000313" key="2">
    <source>
        <dbReference type="Proteomes" id="UP000003191"/>
    </source>
</evidence>
<sequence length="55" mass="6276">MTAADILTLDHIDFNYAFNYPCAFSLFCTCPIPSKRNHLPFAVTAGEKTPKEYQY</sequence>
<evidence type="ECO:0000313" key="1">
    <source>
        <dbReference type="EMBL" id="EFE88895.1"/>
    </source>
</evidence>
<accession>D4BQ38</accession>
<comment type="caution">
    <text evidence="1">The sequence shown here is derived from an EMBL/GenBank/DDBJ whole genome shotgun (WGS) entry which is preliminary data.</text>
</comment>